<organism evidence="1">
    <name type="scientific">Schistosoma haematobium</name>
    <name type="common">Blood fluke</name>
    <dbReference type="NCBI Taxonomy" id="6185"/>
    <lineage>
        <taxon>Eukaryota</taxon>
        <taxon>Metazoa</taxon>
        <taxon>Spiralia</taxon>
        <taxon>Lophotrochozoa</taxon>
        <taxon>Platyhelminthes</taxon>
        <taxon>Trematoda</taxon>
        <taxon>Digenea</taxon>
        <taxon>Strigeidida</taxon>
        <taxon>Schistosomatoidea</taxon>
        <taxon>Schistosomatidae</taxon>
        <taxon>Schistosoma</taxon>
    </lineage>
</organism>
<dbReference type="AlphaFoldDB" id="A0A095A3C8"/>
<feature type="non-terminal residue" evidence="1">
    <location>
        <position position="75"/>
    </location>
</feature>
<dbReference type="EMBL" id="KL251823">
    <property type="protein sequence ID" value="KGB41332.1"/>
    <property type="molecule type" value="Genomic_DNA"/>
</dbReference>
<name>A0A095A3C8_SCHHA</name>
<evidence type="ECO:0000313" key="1">
    <source>
        <dbReference type="EMBL" id="KGB41332.1"/>
    </source>
</evidence>
<reference evidence="1" key="1">
    <citation type="journal article" date="2012" name="Nat. Genet.">
        <title>Whole-genome sequence of Schistosoma haematobium.</title>
        <authorList>
            <person name="Young N.D."/>
            <person name="Jex A.R."/>
            <person name="Li B."/>
            <person name="Liu S."/>
            <person name="Yang L."/>
            <person name="Xiong Z."/>
            <person name="Li Y."/>
            <person name="Cantacessi C."/>
            <person name="Hall R.S."/>
            <person name="Xu X."/>
            <person name="Chen F."/>
            <person name="Wu X."/>
            <person name="Zerlotini A."/>
            <person name="Oliveira G."/>
            <person name="Hofmann A."/>
            <person name="Zhang G."/>
            <person name="Fang X."/>
            <person name="Kang Y."/>
            <person name="Campbell B.E."/>
            <person name="Loukas A."/>
            <person name="Ranganathan S."/>
            <person name="Rollinson D."/>
            <person name="Rinaldi G."/>
            <person name="Brindley P.J."/>
            <person name="Yang H."/>
            <person name="Wang J."/>
            <person name="Wang J."/>
            <person name="Gasser R.B."/>
        </authorList>
    </citation>
    <scope>NUCLEOTIDE SEQUENCE [LARGE SCALE GENOMIC DNA]</scope>
</reference>
<gene>
    <name evidence="1" type="ORF">MS3_09840</name>
</gene>
<accession>A0A095A3C8</accession>
<proteinExistence type="predicted"/>
<sequence length="75" mass="8218">MDVVRKLAKALASNQDKVRRKAQKQVKVLLSKKSLNGKDNLDPAENDSAIISQIANMSLSKTSCMKIRGSYAVNV</sequence>
<protein>
    <submittedName>
        <fullName evidence="1">Uncharacterized protein</fullName>
    </submittedName>
</protein>